<evidence type="ECO:0000313" key="8">
    <source>
        <dbReference type="Proteomes" id="UP000503462"/>
    </source>
</evidence>
<keyword evidence="4 5" id="KW-0472">Membrane</keyword>
<organism evidence="7 8">
    <name type="scientific">Peltaster fructicola</name>
    <dbReference type="NCBI Taxonomy" id="286661"/>
    <lineage>
        <taxon>Eukaryota</taxon>
        <taxon>Fungi</taxon>
        <taxon>Dikarya</taxon>
        <taxon>Ascomycota</taxon>
        <taxon>Pezizomycotina</taxon>
        <taxon>Dothideomycetes</taxon>
        <taxon>Dothideomycetes incertae sedis</taxon>
        <taxon>Peltaster</taxon>
    </lineage>
</organism>
<comment type="subcellular location">
    <subcellularLocation>
        <location evidence="1">Membrane</location>
        <topology evidence="1">Multi-pass membrane protein</topology>
    </subcellularLocation>
</comment>
<dbReference type="PANTHER" id="PTHR10783:SF46">
    <property type="entry name" value="PROTEIN ERD1 HOMOLOG 2"/>
    <property type="match status" value="1"/>
</dbReference>
<keyword evidence="8" id="KW-1185">Reference proteome</keyword>
<dbReference type="PROSITE" id="PS51380">
    <property type="entry name" value="EXS"/>
    <property type="match status" value="1"/>
</dbReference>
<dbReference type="InterPro" id="IPR004342">
    <property type="entry name" value="EXS_C"/>
</dbReference>
<proteinExistence type="predicted"/>
<sequence>MDSEPAAEQLLGRILPLPFRVAILLVLGVWLWASNLNVLQHRFGIDVPGLIKYPSSSSSGSDKSTYRLATILSIPLVATLLLFFIFPTAWLPFTYLLFIAIAFAVPTEHLSSRGRFRFLTTLQRVSIGGLATDAEGRFGDILVADVLTSYAKPLADLYVVLCLLFNGKGVLGHPDRSCGGRLVVPFILAVPFLIRLRQCLIEAIRARAQGKTGYQHLANALKYASAFPGIIISTMKRESHPSRMWVAEAGLSQIWVIAIMTNSFYSFYWDVAKDWDLTLFSSARERNAPGQPWALRRQRIFQPEYIYYAAIAIDLVLRCTWSLKLSIHLYHFGEFEGGIFIIEILEILRRWMWVFLRVETEWLRQRSAVAMDMLPLVDQHNKLGDD</sequence>
<name>A0A6H0Y0A6_9PEZI</name>
<dbReference type="AlphaFoldDB" id="A0A6H0Y0A6"/>
<protein>
    <recommendedName>
        <fullName evidence="6">EXS domain-containing protein</fullName>
    </recommendedName>
</protein>
<dbReference type="GO" id="GO:0005737">
    <property type="term" value="C:cytoplasm"/>
    <property type="evidence" value="ECO:0007669"/>
    <property type="project" value="TreeGrafter"/>
</dbReference>
<dbReference type="Pfam" id="PF03124">
    <property type="entry name" value="EXS"/>
    <property type="match status" value="1"/>
</dbReference>
<evidence type="ECO:0000256" key="1">
    <source>
        <dbReference type="ARBA" id="ARBA00004141"/>
    </source>
</evidence>
<dbReference type="EMBL" id="CP051142">
    <property type="protein sequence ID" value="QIX00443.1"/>
    <property type="molecule type" value="Genomic_DNA"/>
</dbReference>
<dbReference type="Proteomes" id="UP000503462">
    <property type="component" value="Chromosome 4"/>
</dbReference>
<dbReference type="PANTHER" id="PTHR10783">
    <property type="entry name" value="XENOTROPIC AND POLYTROPIC RETROVIRUS RECEPTOR 1-RELATED"/>
    <property type="match status" value="1"/>
</dbReference>
<evidence type="ECO:0000256" key="5">
    <source>
        <dbReference type="SAM" id="Phobius"/>
    </source>
</evidence>
<feature type="domain" description="EXS" evidence="6">
    <location>
        <begin position="175"/>
        <end position="386"/>
    </location>
</feature>
<gene>
    <name evidence="7" type="ORF">AMS68_005960</name>
</gene>
<evidence type="ECO:0000256" key="2">
    <source>
        <dbReference type="ARBA" id="ARBA00022692"/>
    </source>
</evidence>
<feature type="transmembrane region" description="Helical" evidence="5">
    <location>
        <begin position="66"/>
        <end position="86"/>
    </location>
</feature>
<keyword evidence="3 5" id="KW-1133">Transmembrane helix</keyword>
<evidence type="ECO:0000313" key="7">
    <source>
        <dbReference type="EMBL" id="QIX00443.1"/>
    </source>
</evidence>
<feature type="transmembrane region" description="Helical" evidence="5">
    <location>
        <begin position="14"/>
        <end position="33"/>
    </location>
</feature>
<evidence type="ECO:0000256" key="3">
    <source>
        <dbReference type="ARBA" id="ARBA00022989"/>
    </source>
</evidence>
<evidence type="ECO:0000256" key="4">
    <source>
        <dbReference type="ARBA" id="ARBA00023136"/>
    </source>
</evidence>
<dbReference type="OrthoDB" id="2159384at2759"/>
<reference evidence="7 8" key="1">
    <citation type="journal article" date="2016" name="Sci. Rep.">
        <title>Peltaster fructicola genome reveals evolution from an invasive phytopathogen to an ectophytic parasite.</title>
        <authorList>
            <person name="Xu C."/>
            <person name="Chen H."/>
            <person name="Gleason M.L."/>
            <person name="Xu J.R."/>
            <person name="Liu H."/>
            <person name="Zhang R."/>
            <person name="Sun G."/>
        </authorList>
    </citation>
    <scope>NUCLEOTIDE SEQUENCE [LARGE SCALE GENOMIC DNA]</scope>
    <source>
        <strain evidence="7 8">LNHT1506</strain>
    </source>
</reference>
<accession>A0A6H0Y0A6</accession>
<dbReference type="GO" id="GO:0016020">
    <property type="term" value="C:membrane"/>
    <property type="evidence" value="ECO:0007669"/>
    <property type="project" value="UniProtKB-SubCell"/>
</dbReference>
<keyword evidence="2 5" id="KW-0812">Transmembrane</keyword>
<evidence type="ECO:0000259" key="6">
    <source>
        <dbReference type="PROSITE" id="PS51380"/>
    </source>
</evidence>